<dbReference type="EMBL" id="REFY01000005">
    <property type="protein sequence ID" value="RQG87854.1"/>
    <property type="molecule type" value="Genomic_DNA"/>
</dbReference>
<dbReference type="OrthoDB" id="50379at2157"/>
<dbReference type="GO" id="GO:0005886">
    <property type="term" value="C:plasma membrane"/>
    <property type="evidence" value="ECO:0007669"/>
    <property type="project" value="UniProtKB-SubCell"/>
</dbReference>
<dbReference type="PROSITE" id="PS50928">
    <property type="entry name" value="ABC_TM1"/>
    <property type="match status" value="1"/>
</dbReference>
<evidence type="ECO:0000256" key="6">
    <source>
        <dbReference type="ARBA" id="ARBA00023136"/>
    </source>
</evidence>
<dbReference type="GO" id="GO:0055085">
    <property type="term" value="P:transmembrane transport"/>
    <property type="evidence" value="ECO:0007669"/>
    <property type="project" value="InterPro"/>
</dbReference>
<keyword evidence="5 7" id="KW-1133">Transmembrane helix</keyword>
<dbReference type="SUPFAM" id="SSF161098">
    <property type="entry name" value="MetI-like"/>
    <property type="match status" value="1"/>
</dbReference>
<feature type="transmembrane region" description="Helical" evidence="7">
    <location>
        <begin position="170"/>
        <end position="201"/>
    </location>
</feature>
<dbReference type="RefSeq" id="WP_124179055.1">
    <property type="nucleotide sequence ID" value="NZ_REFY01000005.1"/>
</dbReference>
<evidence type="ECO:0000256" key="5">
    <source>
        <dbReference type="ARBA" id="ARBA00022989"/>
    </source>
</evidence>
<comment type="subcellular location">
    <subcellularLocation>
        <location evidence="1 7">Cell membrane</location>
        <topology evidence="1 7">Multi-pass membrane protein</topology>
    </subcellularLocation>
</comment>
<evidence type="ECO:0000313" key="10">
    <source>
        <dbReference type="Proteomes" id="UP000273828"/>
    </source>
</evidence>
<evidence type="ECO:0000256" key="2">
    <source>
        <dbReference type="ARBA" id="ARBA00022448"/>
    </source>
</evidence>
<feature type="transmembrane region" description="Helical" evidence="7">
    <location>
        <begin position="17"/>
        <end position="40"/>
    </location>
</feature>
<dbReference type="InterPro" id="IPR000515">
    <property type="entry name" value="MetI-like"/>
</dbReference>
<sequence length="255" mass="28585">MGVNFDKDDFMQFTKSIYSLVIVLILWEVLAQMGLVYYYHLPPLSDVLIEFLELMMTGELIYHSYLTLRRALIGLVIGAIFGITIGILISRNSVVEWFFDPIIKIGYPIPIIALIPVFMLWFGIGDTSKIIMVAIGTFWPIAVNARNSAKQIDKNYIWSARMMGTTDRQLLWRVVLPAASPGIVTGLQIALPLSLIITFVFEMVAGGGGLGALEIDGVRTFNPTQVYAIIIAIMIIGMALDRLLRIGRKHYLQWS</sequence>
<feature type="domain" description="ABC transmembrane type-1" evidence="8">
    <location>
        <begin position="64"/>
        <end position="244"/>
    </location>
</feature>
<dbReference type="PANTHER" id="PTHR30151:SF0">
    <property type="entry name" value="ABC TRANSPORTER PERMEASE PROTEIN MJ0413-RELATED"/>
    <property type="match status" value="1"/>
</dbReference>
<keyword evidence="2 7" id="KW-0813">Transport</keyword>
<evidence type="ECO:0000256" key="1">
    <source>
        <dbReference type="ARBA" id="ARBA00004651"/>
    </source>
</evidence>
<reference evidence="9 10" key="1">
    <citation type="submission" date="2018-10" db="EMBL/GenBank/DDBJ databases">
        <title>Natrarchaeobius chitinivorans gen. nov., sp. nov., and Natrarchaeobius haloalkaliphilus sp. nov., alkaliphilic, chitin-utilizing haloarchaea from hypersaline alkaline lakes.</title>
        <authorList>
            <person name="Sorokin D.Y."/>
            <person name="Elcheninov A.G."/>
            <person name="Kostrikina N.A."/>
            <person name="Bale N.J."/>
            <person name="Sinninghe Damste J.S."/>
            <person name="Khijniak T.V."/>
            <person name="Kublanov I.V."/>
            <person name="Toshchakov S.V."/>
        </authorList>
    </citation>
    <scope>NUCLEOTIDE SEQUENCE [LARGE SCALE GENOMIC DNA]</scope>
    <source>
        <strain evidence="9 10">AArcht-Sl</strain>
    </source>
</reference>
<evidence type="ECO:0000256" key="3">
    <source>
        <dbReference type="ARBA" id="ARBA00022475"/>
    </source>
</evidence>
<keyword evidence="10" id="KW-1185">Reference proteome</keyword>
<organism evidence="9 10">
    <name type="scientific">Natrarchaeobius halalkaliphilus</name>
    <dbReference type="NCBI Taxonomy" id="1679091"/>
    <lineage>
        <taxon>Archaea</taxon>
        <taxon>Methanobacteriati</taxon>
        <taxon>Methanobacteriota</taxon>
        <taxon>Stenosarchaea group</taxon>
        <taxon>Halobacteria</taxon>
        <taxon>Halobacteriales</taxon>
        <taxon>Natrialbaceae</taxon>
        <taxon>Natrarchaeobius</taxon>
    </lineage>
</organism>
<dbReference type="Gene3D" id="1.10.3720.10">
    <property type="entry name" value="MetI-like"/>
    <property type="match status" value="1"/>
</dbReference>
<dbReference type="AlphaFoldDB" id="A0A3N6M017"/>
<comment type="similarity">
    <text evidence="7">Belongs to the binding-protein-dependent transport system permease family.</text>
</comment>
<feature type="transmembrane region" description="Helical" evidence="7">
    <location>
        <begin position="130"/>
        <end position="149"/>
    </location>
</feature>
<protein>
    <submittedName>
        <fullName evidence="9">ABC transporter permease</fullName>
    </submittedName>
</protein>
<feature type="transmembrane region" description="Helical" evidence="7">
    <location>
        <begin position="226"/>
        <end position="244"/>
    </location>
</feature>
<dbReference type="Pfam" id="PF00528">
    <property type="entry name" value="BPD_transp_1"/>
    <property type="match status" value="1"/>
</dbReference>
<dbReference type="CDD" id="cd06261">
    <property type="entry name" value="TM_PBP2"/>
    <property type="match status" value="1"/>
</dbReference>
<evidence type="ECO:0000313" key="9">
    <source>
        <dbReference type="EMBL" id="RQG87854.1"/>
    </source>
</evidence>
<dbReference type="InterPro" id="IPR035906">
    <property type="entry name" value="MetI-like_sf"/>
</dbReference>
<keyword evidence="4 7" id="KW-0812">Transmembrane</keyword>
<keyword evidence="3" id="KW-1003">Cell membrane</keyword>
<name>A0A3N6M017_9EURY</name>
<comment type="caution">
    <text evidence="9">The sequence shown here is derived from an EMBL/GenBank/DDBJ whole genome shotgun (WGS) entry which is preliminary data.</text>
</comment>
<gene>
    <name evidence="9" type="ORF">EA462_13395</name>
</gene>
<keyword evidence="6 7" id="KW-0472">Membrane</keyword>
<proteinExistence type="inferred from homology"/>
<evidence type="ECO:0000256" key="7">
    <source>
        <dbReference type="RuleBase" id="RU363032"/>
    </source>
</evidence>
<dbReference type="Proteomes" id="UP000273828">
    <property type="component" value="Unassembled WGS sequence"/>
</dbReference>
<evidence type="ECO:0000256" key="4">
    <source>
        <dbReference type="ARBA" id="ARBA00022692"/>
    </source>
</evidence>
<feature type="transmembrane region" description="Helical" evidence="7">
    <location>
        <begin position="71"/>
        <end position="90"/>
    </location>
</feature>
<feature type="transmembrane region" description="Helical" evidence="7">
    <location>
        <begin position="102"/>
        <end position="124"/>
    </location>
</feature>
<evidence type="ECO:0000259" key="8">
    <source>
        <dbReference type="PROSITE" id="PS50928"/>
    </source>
</evidence>
<accession>A0A3N6M017</accession>
<dbReference type="PANTHER" id="PTHR30151">
    <property type="entry name" value="ALKANE SULFONATE ABC TRANSPORTER-RELATED, MEMBRANE SUBUNIT"/>
    <property type="match status" value="1"/>
</dbReference>